<protein>
    <submittedName>
        <fullName evidence="1">Uncharacterized protein</fullName>
    </submittedName>
</protein>
<dbReference type="GeneID" id="96304193"/>
<evidence type="ECO:0000313" key="1">
    <source>
        <dbReference type="EMBL" id="SFK92729.1"/>
    </source>
</evidence>
<dbReference type="AlphaFoldDB" id="A0A1I4DIL7"/>
<proteinExistence type="predicted"/>
<evidence type="ECO:0000313" key="2">
    <source>
        <dbReference type="Proteomes" id="UP000199111"/>
    </source>
</evidence>
<keyword evidence="2" id="KW-1185">Reference proteome</keyword>
<name>A0A1I4DIL7_9ACTN</name>
<sequence length="51" mass="5261">MLRNTLLLGLAGAADSDIDPDVLAEFAAQDEPSVVQDPQARQALIAQLAAG</sequence>
<reference evidence="2" key="1">
    <citation type="submission" date="2016-10" db="EMBL/GenBank/DDBJ databases">
        <authorList>
            <person name="Varghese N."/>
            <person name="Submissions S."/>
        </authorList>
    </citation>
    <scope>NUCLEOTIDE SEQUENCE [LARGE SCALE GENOMIC DNA]</scope>
    <source>
        <strain evidence="2">CGMCC 4.2126</strain>
    </source>
</reference>
<dbReference type="Proteomes" id="UP000199111">
    <property type="component" value="Unassembled WGS sequence"/>
</dbReference>
<dbReference type="RefSeq" id="WP_177245465.1">
    <property type="nucleotide sequence ID" value="NZ_FOQY01000041.1"/>
</dbReference>
<gene>
    <name evidence="1" type="ORF">SAMN05216275_14171</name>
</gene>
<accession>A0A1I4DIL7</accession>
<organism evidence="1 2">
    <name type="scientific">Streptosporangium canum</name>
    <dbReference type="NCBI Taxonomy" id="324952"/>
    <lineage>
        <taxon>Bacteria</taxon>
        <taxon>Bacillati</taxon>
        <taxon>Actinomycetota</taxon>
        <taxon>Actinomycetes</taxon>
        <taxon>Streptosporangiales</taxon>
        <taxon>Streptosporangiaceae</taxon>
        <taxon>Streptosporangium</taxon>
    </lineage>
</organism>
<dbReference type="EMBL" id="FOQY01000041">
    <property type="protein sequence ID" value="SFK92729.1"/>
    <property type="molecule type" value="Genomic_DNA"/>
</dbReference>